<dbReference type="Proteomes" id="UP000288730">
    <property type="component" value="Unassembled WGS sequence"/>
</dbReference>
<evidence type="ECO:0000313" key="2">
    <source>
        <dbReference type="Proteomes" id="UP000288730"/>
    </source>
</evidence>
<sequence length="23" mass="2513">GDAVEPRRAFIEENALKAANIDI</sequence>
<evidence type="ECO:0000313" key="1">
    <source>
        <dbReference type="EMBL" id="RXC82337.1"/>
    </source>
</evidence>
<comment type="caution">
    <text evidence="1">The sequence shown here is derived from an EMBL/GenBank/DDBJ whole genome shotgun (WGS) entry which is preliminary data.</text>
</comment>
<organism evidence="1 2">
    <name type="scientific">Escherichia coli</name>
    <dbReference type="NCBI Taxonomy" id="562"/>
    <lineage>
        <taxon>Bacteria</taxon>
        <taxon>Pseudomonadati</taxon>
        <taxon>Pseudomonadota</taxon>
        <taxon>Gammaproteobacteria</taxon>
        <taxon>Enterobacterales</taxon>
        <taxon>Enterobacteriaceae</taxon>
        <taxon>Escherichia</taxon>
    </lineage>
</organism>
<proteinExistence type="predicted"/>
<name>A0A444R1M5_ECOLX</name>
<dbReference type="EMBL" id="SCJN01001066">
    <property type="protein sequence ID" value="RXC82337.1"/>
    <property type="molecule type" value="Genomic_DNA"/>
</dbReference>
<feature type="non-terminal residue" evidence="1">
    <location>
        <position position="1"/>
    </location>
</feature>
<dbReference type="AlphaFoldDB" id="A0A444R1M5"/>
<accession>A0A444R1M5</accession>
<protein>
    <submittedName>
        <fullName evidence="1">DNA gyrase subunit B</fullName>
    </submittedName>
</protein>
<gene>
    <name evidence="1" type="ORF">EPS76_33000</name>
</gene>
<reference evidence="1 2" key="1">
    <citation type="submission" date="2019-01" db="EMBL/GenBank/DDBJ databases">
        <title>Genomic analysis of febrile catheter-associated UTI E. coli isolates.</title>
        <authorList>
            <person name="Potter R."/>
            <person name="Zou Z."/>
            <person name="Henderson J."/>
            <person name="Dantas G."/>
        </authorList>
    </citation>
    <scope>NUCLEOTIDE SEQUENCE [LARGE SCALE GENOMIC DNA]</scope>
    <source>
        <strain evidence="1 2">29_CAASB</strain>
    </source>
</reference>